<evidence type="ECO:0000313" key="6">
    <source>
        <dbReference type="Proteomes" id="UP000515154"/>
    </source>
</evidence>
<reference evidence="7" key="1">
    <citation type="submission" date="2025-08" db="UniProtKB">
        <authorList>
            <consortium name="RefSeq"/>
        </authorList>
    </citation>
    <scope>IDENTIFICATION</scope>
</reference>
<evidence type="ECO:0000256" key="3">
    <source>
        <dbReference type="ARBA" id="ARBA00022692"/>
    </source>
</evidence>
<keyword evidence="5" id="KW-0472">Membrane</keyword>
<organism evidence="6 7">
    <name type="scientific">Octopus sinensis</name>
    <name type="common">East Asian common octopus</name>
    <dbReference type="NCBI Taxonomy" id="2607531"/>
    <lineage>
        <taxon>Eukaryota</taxon>
        <taxon>Metazoa</taxon>
        <taxon>Spiralia</taxon>
        <taxon>Lophotrochozoa</taxon>
        <taxon>Mollusca</taxon>
        <taxon>Cephalopoda</taxon>
        <taxon>Coleoidea</taxon>
        <taxon>Octopodiformes</taxon>
        <taxon>Octopoda</taxon>
        <taxon>Incirrata</taxon>
        <taxon>Octopodidae</taxon>
        <taxon>Octopus</taxon>
    </lineage>
</organism>
<dbReference type="GO" id="GO:0016020">
    <property type="term" value="C:membrane"/>
    <property type="evidence" value="ECO:0007669"/>
    <property type="project" value="UniProtKB-SubCell"/>
</dbReference>
<evidence type="ECO:0000256" key="4">
    <source>
        <dbReference type="ARBA" id="ARBA00022989"/>
    </source>
</evidence>
<dbReference type="RefSeq" id="XP_029648220.1">
    <property type="nucleotide sequence ID" value="XM_029792360.2"/>
</dbReference>
<protein>
    <submittedName>
        <fullName evidence="7">Transmembrane protein 256 homolog</fullName>
    </submittedName>
</protein>
<dbReference type="Pfam" id="PF04241">
    <property type="entry name" value="DUF423"/>
    <property type="match status" value="1"/>
</dbReference>
<evidence type="ECO:0000313" key="7">
    <source>
        <dbReference type="RefSeq" id="XP_029648220.1"/>
    </source>
</evidence>
<gene>
    <name evidence="7" type="primary">LOC115222208</name>
</gene>
<comment type="subcellular location">
    <subcellularLocation>
        <location evidence="1">Membrane</location>
        <topology evidence="1">Multi-pass membrane protein</topology>
    </subcellularLocation>
</comment>
<accession>A0A6P7TD24</accession>
<dbReference type="KEGG" id="osn:115222208"/>
<sequence>MDMLYGISNAVASLLPKQSVVAEQVKEVMLSNAPGTNFVRLAGISGALAVGMAAIGAHVIHAKSKNTELKQVFDTGNSIHLLHSVALLTVPLTRRPNLTGYLLTTGMLLFSGTCYYHALTDDKRLRIFTPYGGMFLILGWIIIAV</sequence>
<dbReference type="PANTHER" id="PTHR43461:SF1">
    <property type="entry name" value="TRANSMEMBRANE PROTEIN 256"/>
    <property type="match status" value="1"/>
</dbReference>
<evidence type="ECO:0000256" key="5">
    <source>
        <dbReference type="ARBA" id="ARBA00023136"/>
    </source>
</evidence>
<comment type="similarity">
    <text evidence="2">Belongs to the TMEM256 family.</text>
</comment>
<proteinExistence type="inferred from homology"/>
<dbReference type="InterPro" id="IPR006696">
    <property type="entry name" value="DUF423"/>
</dbReference>
<evidence type="ECO:0000256" key="2">
    <source>
        <dbReference type="ARBA" id="ARBA00006208"/>
    </source>
</evidence>
<keyword evidence="4" id="KW-1133">Transmembrane helix</keyword>
<name>A0A6P7TD24_9MOLL</name>
<dbReference type="Proteomes" id="UP000515154">
    <property type="component" value="Linkage group LG19"/>
</dbReference>
<evidence type="ECO:0000256" key="1">
    <source>
        <dbReference type="ARBA" id="ARBA00004141"/>
    </source>
</evidence>
<dbReference type="PANTHER" id="PTHR43461">
    <property type="entry name" value="TRANSMEMBRANE PROTEIN 256"/>
    <property type="match status" value="1"/>
</dbReference>
<keyword evidence="6" id="KW-1185">Reference proteome</keyword>
<keyword evidence="3 7" id="KW-0812">Transmembrane</keyword>
<dbReference type="AlphaFoldDB" id="A0A6P7TD24"/>